<dbReference type="Proteomes" id="UP000095286">
    <property type="component" value="Unplaced"/>
</dbReference>
<reference evidence="2" key="1">
    <citation type="submission" date="2016-11" db="UniProtKB">
        <authorList>
            <consortium name="WormBaseParasite"/>
        </authorList>
    </citation>
    <scope>IDENTIFICATION</scope>
    <source>
        <strain evidence="2">KR3021</strain>
    </source>
</reference>
<evidence type="ECO:0000313" key="2">
    <source>
        <dbReference type="WBParaSite" id="RSKR_0000667600.1"/>
    </source>
</evidence>
<dbReference type="WBParaSite" id="RSKR_0000667600.1">
    <property type="protein sequence ID" value="RSKR_0000667600.1"/>
    <property type="gene ID" value="RSKR_0000667600"/>
</dbReference>
<accession>A0AC35U1K5</accession>
<name>A0AC35U1K5_9BILA</name>
<organism evidence="1 2">
    <name type="scientific">Rhabditophanes sp. KR3021</name>
    <dbReference type="NCBI Taxonomy" id="114890"/>
    <lineage>
        <taxon>Eukaryota</taxon>
        <taxon>Metazoa</taxon>
        <taxon>Ecdysozoa</taxon>
        <taxon>Nematoda</taxon>
        <taxon>Chromadorea</taxon>
        <taxon>Rhabditida</taxon>
        <taxon>Tylenchina</taxon>
        <taxon>Panagrolaimomorpha</taxon>
        <taxon>Strongyloidoidea</taxon>
        <taxon>Alloionematidae</taxon>
        <taxon>Rhabditophanes</taxon>
    </lineage>
</organism>
<proteinExistence type="predicted"/>
<sequence length="427" mass="49178">MNTPNGTFKIGVFENEPDIFNCFRNLPRKKCQRPGVEMEIIEIVMRLLGWNWEVIDIVQTFNADPSFGDKYDNGTYNGLIGLLEEGKIDMGAPSMKITIERLDRVIFTSPLRFFQQVYFVSTPTENDFTNFIFGAFTTQVWMFILATVFIVILLEYIILCLEKQENTWLKNLSDAVIEPLTIILRQTVRKHRSRAHWVFQGTLLITFVVLYVYFQSIASSKLTAQKKMDIPFESQKGFLDLLQKRDHYFPVYWRNETPECSNKANCQRMDHVFKMNPVRVGKSLAQITDLIHEGGIFYADYDVDLVPKNGNNWSIRDNITIIKDINGLTSYGAFAFRKQNIRLRNAFNNMLARTIGGMNQISSGVGYNDKIIDMGNTIVTERVSLSLFKHLEQLVLIYFFGIGISIAICCIEIIISHAITLKKILFD</sequence>
<evidence type="ECO:0000313" key="1">
    <source>
        <dbReference type="Proteomes" id="UP000095286"/>
    </source>
</evidence>
<protein>
    <submittedName>
        <fullName evidence="2">PBPb domain-containing protein</fullName>
    </submittedName>
</protein>